<dbReference type="RefSeq" id="WP_176112869.1">
    <property type="nucleotide sequence ID" value="NZ_FUWH01000001.1"/>
</dbReference>
<dbReference type="AlphaFoldDB" id="A0A1T4JWE7"/>
<dbReference type="STRING" id="413434.SAMN04488132_101250"/>
<gene>
    <name evidence="2" type="ORF">SAMN04488132_101250</name>
</gene>
<evidence type="ECO:0000313" key="3">
    <source>
        <dbReference type="Proteomes" id="UP000190888"/>
    </source>
</evidence>
<organism evidence="2 3">
    <name type="scientific">Sediminibacterium ginsengisoli</name>
    <dbReference type="NCBI Taxonomy" id="413434"/>
    <lineage>
        <taxon>Bacteria</taxon>
        <taxon>Pseudomonadati</taxon>
        <taxon>Bacteroidota</taxon>
        <taxon>Chitinophagia</taxon>
        <taxon>Chitinophagales</taxon>
        <taxon>Chitinophagaceae</taxon>
        <taxon>Sediminibacterium</taxon>
    </lineage>
</organism>
<dbReference type="Pfam" id="PF16022">
    <property type="entry name" value="DUF4783"/>
    <property type="match status" value="1"/>
</dbReference>
<name>A0A1T4JWE7_9BACT</name>
<protein>
    <recommendedName>
        <fullName evidence="4">DUF4783 domain-containing protein</fullName>
    </recommendedName>
</protein>
<feature type="chain" id="PRO_5012459269" description="DUF4783 domain-containing protein" evidence="1">
    <location>
        <begin position="22"/>
        <end position="126"/>
    </location>
</feature>
<feature type="signal peptide" evidence="1">
    <location>
        <begin position="1"/>
        <end position="21"/>
    </location>
</feature>
<keyword evidence="1" id="KW-0732">Signal</keyword>
<keyword evidence="3" id="KW-1185">Reference proteome</keyword>
<sequence>MKRFFLIAGLSLFLMSFTYFQDSGAIIEALKSTDVSKISSYFDDYVDLKIMEKDEVKNMGRNQAGVLLRSFFSENGVKAFEKISDRQLGNTMYVTGKLTGNNKNYNITLLLRAKDGKYQILTIRIS</sequence>
<evidence type="ECO:0000313" key="2">
    <source>
        <dbReference type="EMBL" id="SJZ34395.1"/>
    </source>
</evidence>
<reference evidence="2 3" key="1">
    <citation type="submission" date="2017-02" db="EMBL/GenBank/DDBJ databases">
        <authorList>
            <person name="Peterson S.W."/>
        </authorList>
    </citation>
    <scope>NUCLEOTIDE SEQUENCE [LARGE SCALE GENOMIC DNA]</scope>
    <source>
        <strain evidence="2 3">DSM 22335</strain>
    </source>
</reference>
<dbReference type="Gene3D" id="3.10.450.50">
    <property type="match status" value="1"/>
</dbReference>
<evidence type="ECO:0000256" key="1">
    <source>
        <dbReference type="SAM" id="SignalP"/>
    </source>
</evidence>
<accession>A0A1T4JWE7</accession>
<dbReference type="EMBL" id="FUWH01000001">
    <property type="protein sequence ID" value="SJZ34395.1"/>
    <property type="molecule type" value="Genomic_DNA"/>
</dbReference>
<dbReference type="Proteomes" id="UP000190888">
    <property type="component" value="Unassembled WGS sequence"/>
</dbReference>
<dbReference type="InterPro" id="IPR031977">
    <property type="entry name" value="DUF4783"/>
</dbReference>
<proteinExistence type="predicted"/>
<evidence type="ECO:0008006" key="4">
    <source>
        <dbReference type="Google" id="ProtNLM"/>
    </source>
</evidence>